<dbReference type="Proteomes" id="UP000295008">
    <property type="component" value="Unassembled WGS sequence"/>
</dbReference>
<keyword evidence="7" id="KW-1185">Reference proteome</keyword>
<comment type="caution">
    <text evidence="6">The sequence shown here is derived from an EMBL/GenBank/DDBJ whole genome shotgun (WGS) entry which is preliminary data.</text>
</comment>
<dbReference type="PROSITE" id="PS00198">
    <property type="entry name" value="4FE4S_FER_1"/>
    <property type="match status" value="1"/>
</dbReference>
<dbReference type="Gene3D" id="3.30.70.20">
    <property type="match status" value="1"/>
</dbReference>
<dbReference type="AlphaFoldDB" id="A0A4R1R2U3"/>
<dbReference type="RefSeq" id="WP_132016481.1">
    <property type="nucleotide sequence ID" value="NZ_SLUN01000038.1"/>
</dbReference>
<evidence type="ECO:0000256" key="2">
    <source>
        <dbReference type="ARBA" id="ARBA00022723"/>
    </source>
</evidence>
<dbReference type="PANTHER" id="PTHR30002">
    <property type="entry name" value="EPOXYQUEUOSINE REDUCTASE"/>
    <property type="match status" value="1"/>
</dbReference>
<dbReference type="InterPro" id="IPR004453">
    <property type="entry name" value="QueG"/>
</dbReference>
<reference evidence="6 7" key="1">
    <citation type="submission" date="2019-03" db="EMBL/GenBank/DDBJ databases">
        <title>Genomic Encyclopedia of Type Strains, Phase IV (KMG-IV): sequencing the most valuable type-strain genomes for metagenomic binning, comparative biology and taxonomic classification.</title>
        <authorList>
            <person name="Goeker M."/>
        </authorList>
    </citation>
    <scope>NUCLEOTIDE SEQUENCE [LARGE SCALE GENOMIC DNA]</scope>
    <source>
        <strain evidence="6 7">LX-B</strain>
    </source>
</reference>
<dbReference type="PANTHER" id="PTHR30002:SF4">
    <property type="entry name" value="EPOXYQUEUOSINE REDUCTASE"/>
    <property type="match status" value="1"/>
</dbReference>
<dbReference type="Pfam" id="PF13484">
    <property type="entry name" value="Fer4_16"/>
    <property type="match status" value="1"/>
</dbReference>
<accession>A0A4R1R2U3</accession>
<evidence type="ECO:0000313" key="7">
    <source>
        <dbReference type="Proteomes" id="UP000295008"/>
    </source>
</evidence>
<dbReference type="PROSITE" id="PS51379">
    <property type="entry name" value="4FE4S_FER_2"/>
    <property type="match status" value="1"/>
</dbReference>
<name>A0A4R1R2U3_HYDET</name>
<keyword evidence="2" id="KW-0479">Metal-binding</keyword>
<dbReference type="InterPro" id="IPR017900">
    <property type="entry name" value="4Fe4S_Fe_S_CS"/>
</dbReference>
<dbReference type="OrthoDB" id="9784571at2"/>
<dbReference type="SUPFAM" id="SSF54862">
    <property type="entry name" value="4Fe-4S ferredoxins"/>
    <property type="match status" value="1"/>
</dbReference>
<keyword evidence="4" id="KW-0411">Iron-sulfur</keyword>
<evidence type="ECO:0000256" key="3">
    <source>
        <dbReference type="ARBA" id="ARBA00023004"/>
    </source>
</evidence>
<dbReference type="GO" id="GO:0046872">
    <property type="term" value="F:metal ion binding"/>
    <property type="evidence" value="ECO:0007669"/>
    <property type="project" value="UniProtKB-KW"/>
</dbReference>
<dbReference type="GO" id="GO:0051539">
    <property type="term" value="F:4 iron, 4 sulfur cluster binding"/>
    <property type="evidence" value="ECO:0007669"/>
    <property type="project" value="UniProtKB-KW"/>
</dbReference>
<dbReference type="InterPro" id="IPR017896">
    <property type="entry name" value="4Fe4S_Fe-S-bd"/>
</dbReference>
<organism evidence="6 7">
    <name type="scientific">Hydrogenispora ethanolica</name>
    <dbReference type="NCBI Taxonomy" id="1082276"/>
    <lineage>
        <taxon>Bacteria</taxon>
        <taxon>Bacillati</taxon>
        <taxon>Bacillota</taxon>
        <taxon>Hydrogenispora</taxon>
    </lineage>
</organism>
<evidence type="ECO:0000256" key="4">
    <source>
        <dbReference type="ARBA" id="ARBA00023014"/>
    </source>
</evidence>
<dbReference type="EMBL" id="SLUN01000038">
    <property type="protein sequence ID" value="TCL59716.1"/>
    <property type="molecule type" value="Genomic_DNA"/>
</dbReference>
<feature type="domain" description="4Fe-4S ferredoxin-type" evidence="5">
    <location>
        <begin position="173"/>
        <end position="202"/>
    </location>
</feature>
<evidence type="ECO:0000259" key="5">
    <source>
        <dbReference type="PROSITE" id="PS51379"/>
    </source>
</evidence>
<gene>
    <name evidence="6" type="ORF">EDC14_10389</name>
</gene>
<sequence length="309" mass="35123">MIELLSQEILSHGDKSRILPLERLADLQKDIAEFEERQDLNGFQKWIAGSLYQFDSPAADFGSRSLLIIASPNPAYAKVIFHWQGQKVPLICLARSEMGKKAAPARTKQYLTRFLKPLGYHIQAAPRLPLKRLAVRSGLAAYGRNNICYVEGMGSFFTLVAYFSDIPCDAGDWHELRVMEHCQSCNACLKNCPTGAILPERFLIDNERCLSYFNESPGDFPDWLPRSVHHCLYDCLMCQRICPQNRERIDHVTGPVEFDEAETALLLSGKTLPEFPPALRRKVRFLGMDEWLGAMPRNIRVLLENHQSA</sequence>
<evidence type="ECO:0000313" key="6">
    <source>
        <dbReference type="EMBL" id="TCL59716.1"/>
    </source>
</evidence>
<protein>
    <submittedName>
        <fullName evidence="6">Epoxyqueuosine reductase</fullName>
    </submittedName>
</protein>
<keyword evidence="1" id="KW-0004">4Fe-4S</keyword>
<dbReference type="GO" id="GO:0052693">
    <property type="term" value="F:epoxyqueuosine reductase activity"/>
    <property type="evidence" value="ECO:0007669"/>
    <property type="project" value="TreeGrafter"/>
</dbReference>
<proteinExistence type="predicted"/>
<dbReference type="GO" id="GO:0008616">
    <property type="term" value="P:tRNA queuosine(34) biosynthetic process"/>
    <property type="evidence" value="ECO:0007669"/>
    <property type="project" value="InterPro"/>
</dbReference>
<keyword evidence="3" id="KW-0408">Iron</keyword>
<evidence type="ECO:0000256" key="1">
    <source>
        <dbReference type="ARBA" id="ARBA00022485"/>
    </source>
</evidence>